<dbReference type="EMBL" id="JBHUFD010000005">
    <property type="protein sequence ID" value="MFD1873830.1"/>
    <property type="molecule type" value="Genomic_DNA"/>
</dbReference>
<dbReference type="InterPro" id="IPR025411">
    <property type="entry name" value="DUF4136"/>
</dbReference>
<dbReference type="RefSeq" id="WP_382315064.1">
    <property type="nucleotide sequence ID" value="NZ_JBHUFD010000005.1"/>
</dbReference>
<feature type="signal peptide" evidence="1">
    <location>
        <begin position="1"/>
        <end position="20"/>
    </location>
</feature>
<evidence type="ECO:0000259" key="2">
    <source>
        <dbReference type="Pfam" id="PF13590"/>
    </source>
</evidence>
<feature type="chain" id="PRO_5045182819" evidence="1">
    <location>
        <begin position="21"/>
        <end position="200"/>
    </location>
</feature>
<dbReference type="Pfam" id="PF13590">
    <property type="entry name" value="DUF4136"/>
    <property type="match status" value="1"/>
</dbReference>
<keyword evidence="4" id="KW-1185">Reference proteome</keyword>
<keyword evidence="1" id="KW-0732">Signal</keyword>
<organism evidence="3 4">
    <name type="scientific">Hymenobacter bucti</name>
    <dbReference type="NCBI Taxonomy" id="1844114"/>
    <lineage>
        <taxon>Bacteria</taxon>
        <taxon>Pseudomonadati</taxon>
        <taxon>Bacteroidota</taxon>
        <taxon>Cytophagia</taxon>
        <taxon>Cytophagales</taxon>
        <taxon>Hymenobacteraceae</taxon>
        <taxon>Hymenobacter</taxon>
    </lineage>
</organism>
<gene>
    <name evidence="3" type="ORF">ACFSDX_15395</name>
</gene>
<evidence type="ECO:0000313" key="3">
    <source>
        <dbReference type="EMBL" id="MFD1873830.1"/>
    </source>
</evidence>
<accession>A0ABW4QWE2</accession>
<evidence type="ECO:0000256" key="1">
    <source>
        <dbReference type="SAM" id="SignalP"/>
    </source>
</evidence>
<proteinExistence type="predicted"/>
<dbReference type="PROSITE" id="PS51257">
    <property type="entry name" value="PROKAR_LIPOPROTEIN"/>
    <property type="match status" value="1"/>
</dbReference>
<feature type="domain" description="DUF4136" evidence="2">
    <location>
        <begin position="24"/>
        <end position="194"/>
    </location>
</feature>
<name>A0ABW4QWE2_9BACT</name>
<dbReference type="Gene3D" id="3.30.160.670">
    <property type="match status" value="1"/>
</dbReference>
<evidence type="ECO:0000313" key="4">
    <source>
        <dbReference type="Proteomes" id="UP001597197"/>
    </source>
</evidence>
<reference evidence="4" key="1">
    <citation type="journal article" date="2019" name="Int. J. Syst. Evol. Microbiol.">
        <title>The Global Catalogue of Microorganisms (GCM) 10K type strain sequencing project: providing services to taxonomists for standard genome sequencing and annotation.</title>
        <authorList>
            <consortium name="The Broad Institute Genomics Platform"/>
            <consortium name="The Broad Institute Genome Sequencing Center for Infectious Disease"/>
            <person name="Wu L."/>
            <person name="Ma J."/>
        </authorList>
    </citation>
    <scope>NUCLEOTIDE SEQUENCE [LARGE SCALE GENOMIC DNA]</scope>
    <source>
        <strain evidence="4">CGMCC 1.15795</strain>
    </source>
</reference>
<comment type="caution">
    <text evidence="3">The sequence shown here is derived from an EMBL/GenBank/DDBJ whole genome shotgun (WGS) entry which is preliminary data.</text>
</comment>
<dbReference type="Proteomes" id="UP001597197">
    <property type="component" value="Unassembled WGS sequence"/>
</dbReference>
<sequence length="200" mass="22551">MKNILLGASMALLTSLSACAPKVNVEQRANVNFNRYRTYDFADTEVKTSGNANPLLRSPIAQDRIKQAIAGELNKRGLRQVENNADFLVTTHTFVEEAERTVYDTQPAAGYAYPYSVGYRGRFLPINYGYWYGPSYYSRPRTEQYREGTLVIDFIDARTNNLVWRGSVADPIDDAGRLGSEFSKNAKEILDKFPVAEKKS</sequence>
<protein>
    <submittedName>
        <fullName evidence="3">DUF4136 domain-containing protein</fullName>
    </submittedName>
</protein>